<keyword evidence="2" id="KW-1185">Reference proteome</keyword>
<protein>
    <submittedName>
        <fullName evidence="1">Uncharacterized protein</fullName>
    </submittedName>
</protein>
<evidence type="ECO:0000313" key="2">
    <source>
        <dbReference type="Proteomes" id="UP000680679"/>
    </source>
</evidence>
<proteinExistence type="predicted"/>
<dbReference type="Proteomes" id="UP000680679">
    <property type="component" value="Chromosome"/>
</dbReference>
<dbReference type="EMBL" id="AP024563">
    <property type="protein sequence ID" value="BCU07190.1"/>
    <property type="molecule type" value="Genomic_DNA"/>
</dbReference>
<dbReference type="RefSeq" id="WP_213378323.1">
    <property type="nucleotide sequence ID" value="NZ_AP024563.1"/>
</dbReference>
<accession>A0ABM7QMY1</accession>
<sequence>MAKALHARTDDDCHLPAINKLRVLLFEREDGWFAQGVDLDYAATGRTLEEVQQHFEQGLAATINRHLQRFDSIEHLLKYPPEAEWKALKEPRAYDIDLVTWHEMGDSLMPLPFDGIAYLPVTHAATA</sequence>
<reference evidence="1 2" key="1">
    <citation type="submission" date="2021-04" db="EMBL/GenBank/DDBJ databases">
        <title>Complete genome sequencing of Allochromatium tepidum strain NZ.</title>
        <authorList>
            <person name="Tsukatani Y."/>
            <person name="Mori H."/>
        </authorList>
    </citation>
    <scope>NUCLEOTIDE SEQUENCE [LARGE SCALE GENOMIC DNA]</scope>
    <source>
        <strain evidence="1 2">NZ</strain>
    </source>
</reference>
<organism evidence="1 2">
    <name type="scientific">Allochromatium tepidum</name>
    <dbReference type="NCBI Taxonomy" id="553982"/>
    <lineage>
        <taxon>Bacteria</taxon>
        <taxon>Pseudomonadati</taxon>
        <taxon>Pseudomonadota</taxon>
        <taxon>Gammaproteobacteria</taxon>
        <taxon>Chromatiales</taxon>
        <taxon>Chromatiaceae</taxon>
        <taxon>Allochromatium</taxon>
    </lineage>
</organism>
<name>A0ABM7QMY1_9GAMM</name>
<evidence type="ECO:0000313" key="1">
    <source>
        <dbReference type="EMBL" id="BCU07190.1"/>
    </source>
</evidence>
<gene>
    <name evidence="1" type="ORF">Atep_18670</name>
</gene>